<protein>
    <submittedName>
        <fullName evidence="1">Uncharacterized protein</fullName>
    </submittedName>
</protein>
<comment type="caution">
    <text evidence="1">The sequence shown here is derived from an EMBL/GenBank/DDBJ whole genome shotgun (WGS) entry which is preliminary data.</text>
</comment>
<evidence type="ECO:0000313" key="2">
    <source>
        <dbReference type="Proteomes" id="UP000215914"/>
    </source>
</evidence>
<dbReference type="EMBL" id="MNCJ02000319">
    <property type="protein sequence ID" value="KAF5808465.1"/>
    <property type="molecule type" value="Genomic_DNA"/>
</dbReference>
<proteinExistence type="predicted"/>
<sequence>MNQHQQGLIVQLANHLLTSIHRSSLRNRSEEISISLQLSEPELKRRKQSDEEA</sequence>
<organism evidence="1 2">
    <name type="scientific">Helianthus annuus</name>
    <name type="common">Common sunflower</name>
    <dbReference type="NCBI Taxonomy" id="4232"/>
    <lineage>
        <taxon>Eukaryota</taxon>
        <taxon>Viridiplantae</taxon>
        <taxon>Streptophyta</taxon>
        <taxon>Embryophyta</taxon>
        <taxon>Tracheophyta</taxon>
        <taxon>Spermatophyta</taxon>
        <taxon>Magnoliopsida</taxon>
        <taxon>eudicotyledons</taxon>
        <taxon>Gunneridae</taxon>
        <taxon>Pentapetalae</taxon>
        <taxon>asterids</taxon>
        <taxon>campanulids</taxon>
        <taxon>Asterales</taxon>
        <taxon>Asteraceae</taxon>
        <taxon>Asteroideae</taxon>
        <taxon>Heliantheae alliance</taxon>
        <taxon>Heliantheae</taxon>
        <taxon>Helianthus</taxon>
    </lineage>
</organism>
<keyword evidence="2" id="KW-1185">Reference proteome</keyword>
<dbReference type="AlphaFoldDB" id="A0A9K3J5T9"/>
<dbReference type="Proteomes" id="UP000215914">
    <property type="component" value="Unassembled WGS sequence"/>
</dbReference>
<name>A0A9K3J5T9_HELAN</name>
<evidence type="ECO:0000313" key="1">
    <source>
        <dbReference type="EMBL" id="KAF5808465.1"/>
    </source>
</evidence>
<reference evidence="1" key="1">
    <citation type="journal article" date="2017" name="Nature">
        <title>The sunflower genome provides insights into oil metabolism, flowering and Asterid evolution.</title>
        <authorList>
            <person name="Badouin H."/>
            <person name="Gouzy J."/>
            <person name="Grassa C.J."/>
            <person name="Murat F."/>
            <person name="Staton S.E."/>
            <person name="Cottret L."/>
            <person name="Lelandais-Briere C."/>
            <person name="Owens G.L."/>
            <person name="Carrere S."/>
            <person name="Mayjonade B."/>
            <person name="Legrand L."/>
            <person name="Gill N."/>
            <person name="Kane N.C."/>
            <person name="Bowers J.E."/>
            <person name="Hubner S."/>
            <person name="Bellec A."/>
            <person name="Berard A."/>
            <person name="Berges H."/>
            <person name="Blanchet N."/>
            <person name="Boniface M.C."/>
            <person name="Brunel D."/>
            <person name="Catrice O."/>
            <person name="Chaidir N."/>
            <person name="Claudel C."/>
            <person name="Donnadieu C."/>
            <person name="Faraut T."/>
            <person name="Fievet G."/>
            <person name="Helmstetter N."/>
            <person name="King M."/>
            <person name="Knapp S.J."/>
            <person name="Lai Z."/>
            <person name="Le Paslier M.C."/>
            <person name="Lippi Y."/>
            <person name="Lorenzon L."/>
            <person name="Mandel J.R."/>
            <person name="Marage G."/>
            <person name="Marchand G."/>
            <person name="Marquand E."/>
            <person name="Bret-Mestries E."/>
            <person name="Morien E."/>
            <person name="Nambeesan S."/>
            <person name="Nguyen T."/>
            <person name="Pegot-Espagnet P."/>
            <person name="Pouilly N."/>
            <person name="Raftis F."/>
            <person name="Sallet E."/>
            <person name="Schiex T."/>
            <person name="Thomas J."/>
            <person name="Vandecasteele C."/>
            <person name="Vares D."/>
            <person name="Vear F."/>
            <person name="Vautrin S."/>
            <person name="Crespi M."/>
            <person name="Mangin B."/>
            <person name="Burke J.M."/>
            <person name="Salse J."/>
            <person name="Munos S."/>
            <person name="Vincourt P."/>
            <person name="Rieseberg L.H."/>
            <person name="Langlade N.B."/>
        </authorList>
    </citation>
    <scope>NUCLEOTIDE SEQUENCE</scope>
    <source>
        <tissue evidence="1">Leaves</tissue>
    </source>
</reference>
<dbReference type="Gramene" id="mRNA:HanXRQr2_Chr04g0145691">
    <property type="protein sequence ID" value="mRNA:HanXRQr2_Chr04g0145691"/>
    <property type="gene ID" value="HanXRQr2_Chr04g0145691"/>
</dbReference>
<reference evidence="1" key="2">
    <citation type="submission" date="2020-06" db="EMBL/GenBank/DDBJ databases">
        <title>Helianthus annuus Genome sequencing and assembly Release 2.</title>
        <authorList>
            <person name="Gouzy J."/>
            <person name="Langlade N."/>
            <person name="Munos S."/>
        </authorList>
    </citation>
    <scope>NUCLEOTIDE SEQUENCE</scope>
    <source>
        <tissue evidence="1">Leaves</tissue>
    </source>
</reference>
<accession>A0A9K3J5T9</accession>
<gene>
    <name evidence="1" type="ORF">HanXRQr2_Chr04g0145691</name>
</gene>